<reference evidence="1 2" key="1">
    <citation type="submission" date="2019-10" db="EMBL/GenBank/DDBJ databases">
        <authorList>
            <person name="Palmer J.M."/>
        </authorList>
    </citation>
    <scope>NUCLEOTIDE SEQUENCE [LARGE SCALE GENOMIC DNA]</scope>
    <source>
        <strain evidence="1 2">TWF730</strain>
    </source>
</reference>
<dbReference type="EMBL" id="JAVHNS010000005">
    <property type="protein sequence ID" value="KAK6353792.1"/>
    <property type="molecule type" value="Genomic_DNA"/>
</dbReference>
<accession>A0AAV9V4D9</accession>
<organism evidence="1 2">
    <name type="scientific">Orbilia blumenaviensis</name>
    <dbReference type="NCBI Taxonomy" id="1796055"/>
    <lineage>
        <taxon>Eukaryota</taxon>
        <taxon>Fungi</taxon>
        <taxon>Dikarya</taxon>
        <taxon>Ascomycota</taxon>
        <taxon>Pezizomycotina</taxon>
        <taxon>Orbiliomycetes</taxon>
        <taxon>Orbiliales</taxon>
        <taxon>Orbiliaceae</taxon>
        <taxon>Orbilia</taxon>
    </lineage>
</organism>
<protein>
    <recommendedName>
        <fullName evidence="3">RNase H type-1 domain-containing protein</fullName>
    </recommendedName>
</protein>
<evidence type="ECO:0000313" key="1">
    <source>
        <dbReference type="EMBL" id="KAK6353792.1"/>
    </source>
</evidence>
<dbReference type="GO" id="GO:0003676">
    <property type="term" value="F:nucleic acid binding"/>
    <property type="evidence" value="ECO:0007669"/>
    <property type="project" value="InterPro"/>
</dbReference>
<dbReference type="AlphaFoldDB" id="A0AAV9V4D9"/>
<comment type="caution">
    <text evidence="1">The sequence shown here is derived from an EMBL/GenBank/DDBJ whole genome shotgun (WGS) entry which is preliminary data.</text>
</comment>
<dbReference type="Gene3D" id="3.30.420.10">
    <property type="entry name" value="Ribonuclease H-like superfamily/Ribonuclease H"/>
    <property type="match status" value="1"/>
</dbReference>
<sequence>MDYGFKPRLPQSHPADFAKEMLNRKSELFINPKECEPINSEVVGDNTFIAHLPDETQVVFQMIHVSPISLVTWNFFRQKIHGRTLPWLNGQSIYFPEIDQYKPASIIPIHNPDKDSSPRDGVEIIFRRSRNGTTRLRVWGLTEIPLIIGGIPLRISFLVVDMLPMHRTSNSGPIPDLLLTGPLFNGVTIPLEYTWGPKTIRCKPGNAVINTRIMPDTGNIALEVYADVANPRPHKRGIIYEFGYGVWFGDDCVFNKCGTMDFDKPQADFVLQLRGTLQAMYAIRDISIYCYSAFDFTDVVFYCSSRHVVDWADEWVAHGGNTLWVKKLKMEQRAKDLWVEMTHAMKAANKTFHFLFIEPNHNEEAATLAQIAVKRLPRPTFLLTNEPHTIRKVKDLTKPKQRLCNHFQGMSLEGGMCRKRHPRGFKIDLCCICTKQDKPWEQHFHY</sequence>
<name>A0AAV9V4D9_9PEZI</name>
<evidence type="ECO:0000313" key="2">
    <source>
        <dbReference type="Proteomes" id="UP001373714"/>
    </source>
</evidence>
<keyword evidence="2" id="KW-1185">Reference proteome</keyword>
<dbReference type="Proteomes" id="UP001373714">
    <property type="component" value="Unassembled WGS sequence"/>
</dbReference>
<proteinExistence type="predicted"/>
<evidence type="ECO:0008006" key="3">
    <source>
        <dbReference type="Google" id="ProtNLM"/>
    </source>
</evidence>
<gene>
    <name evidence="1" type="ORF">TWF730_008218</name>
</gene>
<dbReference type="InterPro" id="IPR036397">
    <property type="entry name" value="RNaseH_sf"/>
</dbReference>